<dbReference type="AlphaFoldDB" id="A0A1L9AZP8"/>
<evidence type="ECO:0008006" key="3">
    <source>
        <dbReference type="Google" id="ProtNLM"/>
    </source>
</evidence>
<name>A0A1L9AZP8_9BACT</name>
<evidence type="ECO:0000313" key="1">
    <source>
        <dbReference type="EMBL" id="OJH35474.1"/>
    </source>
</evidence>
<dbReference type="Pfam" id="PF11042">
    <property type="entry name" value="DUF2750"/>
    <property type="match status" value="1"/>
</dbReference>
<dbReference type="RefSeq" id="WP_071903573.1">
    <property type="nucleotide sequence ID" value="NZ_MPIN01000014.1"/>
</dbReference>
<reference evidence="2" key="1">
    <citation type="submission" date="2016-11" db="EMBL/GenBank/DDBJ databases">
        <authorList>
            <person name="Shukria A."/>
            <person name="Stevens D.C."/>
        </authorList>
    </citation>
    <scope>NUCLEOTIDE SEQUENCE [LARGE SCALE GENOMIC DNA]</scope>
    <source>
        <strain evidence="2">Cbfe23</strain>
    </source>
</reference>
<comment type="caution">
    <text evidence="1">The sequence shown here is derived from an EMBL/GenBank/DDBJ whole genome shotgun (WGS) entry which is preliminary data.</text>
</comment>
<evidence type="ECO:0000313" key="2">
    <source>
        <dbReference type="Proteomes" id="UP000182229"/>
    </source>
</evidence>
<dbReference type="OrthoDB" id="2936081at2"/>
<protein>
    <recommendedName>
        <fullName evidence="3">DUF2750 domain-containing protein</fullName>
    </recommendedName>
</protein>
<dbReference type="InterPro" id="IPR021284">
    <property type="entry name" value="DUF2750"/>
</dbReference>
<proteinExistence type="predicted"/>
<accession>A0A1L9AZP8</accession>
<gene>
    <name evidence="1" type="ORF">BON30_38750</name>
</gene>
<organism evidence="1 2">
    <name type="scientific">Cystobacter ferrugineus</name>
    <dbReference type="NCBI Taxonomy" id="83449"/>
    <lineage>
        <taxon>Bacteria</taxon>
        <taxon>Pseudomonadati</taxon>
        <taxon>Myxococcota</taxon>
        <taxon>Myxococcia</taxon>
        <taxon>Myxococcales</taxon>
        <taxon>Cystobacterineae</taxon>
        <taxon>Archangiaceae</taxon>
        <taxon>Cystobacter</taxon>
    </lineage>
</organism>
<sequence length="130" mass="14509">MEREQNQERIEAVLRLPAARRYAYFLQRVTESGEVWGLDGEGWALALDDAGRDVLPLWPAPEFAELCATRLWSGFKPRAIPLQELLESVLPQLEQEGMPVGIFFTPQGQGHPASARELIDALRSARGPLA</sequence>
<reference evidence="1 2" key="2">
    <citation type="submission" date="2016-12" db="EMBL/GenBank/DDBJ databases">
        <title>Draft Genome Sequence of Cystobacter ferrugineus Strain Cbfe23.</title>
        <authorList>
            <person name="Akbar S."/>
            <person name="Dowd S.E."/>
            <person name="Stevens D.C."/>
        </authorList>
    </citation>
    <scope>NUCLEOTIDE SEQUENCE [LARGE SCALE GENOMIC DNA]</scope>
    <source>
        <strain evidence="1 2">Cbfe23</strain>
    </source>
</reference>
<dbReference type="Proteomes" id="UP000182229">
    <property type="component" value="Unassembled WGS sequence"/>
</dbReference>
<keyword evidence="2" id="KW-1185">Reference proteome</keyword>
<dbReference type="STRING" id="83449.BON30_38750"/>
<dbReference type="EMBL" id="MPIN01000014">
    <property type="protein sequence ID" value="OJH35474.1"/>
    <property type="molecule type" value="Genomic_DNA"/>
</dbReference>